<accession>A0A1D7UC67</accession>
<geneLocation type="plasmid" evidence="1 2">
    <name>unnamed1</name>
</geneLocation>
<name>A0A1D7UC67_9HYPH</name>
<sequence length="60" mass="6125">MCSGVAEKASADQIASLAAAYGTLSKDAAFWFPHLDLVAPAPPAPLELWNASAPLSAEAL</sequence>
<evidence type="ECO:0000313" key="1">
    <source>
        <dbReference type="EMBL" id="AOO84957.1"/>
    </source>
</evidence>
<organism evidence="1 2">
    <name type="scientific">Bosea vaviloviae</name>
    <dbReference type="NCBI Taxonomy" id="1526658"/>
    <lineage>
        <taxon>Bacteria</taxon>
        <taxon>Pseudomonadati</taxon>
        <taxon>Pseudomonadota</taxon>
        <taxon>Alphaproteobacteria</taxon>
        <taxon>Hyphomicrobiales</taxon>
        <taxon>Boseaceae</taxon>
        <taxon>Bosea</taxon>
    </lineage>
</organism>
<gene>
    <name evidence="1" type="ORF">BHK69_29975</name>
</gene>
<dbReference type="Proteomes" id="UP000094969">
    <property type="component" value="Plasmid unnamed1"/>
</dbReference>
<keyword evidence="1" id="KW-0614">Plasmid</keyword>
<dbReference type="EMBL" id="CP017148">
    <property type="protein sequence ID" value="AOO84957.1"/>
    <property type="molecule type" value="Genomic_DNA"/>
</dbReference>
<proteinExistence type="predicted"/>
<evidence type="ECO:0000313" key="2">
    <source>
        <dbReference type="Proteomes" id="UP000094969"/>
    </source>
</evidence>
<reference evidence="1 2" key="1">
    <citation type="journal article" date="2015" name="Antonie Van Leeuwenhoek">
        <title>Bosea vaviloviae sp. nov., a new species of slow-growing rhizobia isolated from nodules of the relict species Vavilovia formosa (Stev.) Fed.</title>
        <authorList>
            <person name="Safronova V.I."/>
            <person name="Kuznetsova I.G."/>
            <person name="Sazanova A.L."/>
            <person name="Kimeklis A.K."/>
            <person name="Belimov A.A."/>
            <person name="Andronov E.E."/>
            <person name="Pinaev A.G."/>
            <person name="Chizhevskaya E.P."/>
            <person name="Pukhaev A.R."/>
            <person name="Popov K.P."/>
            <person name="Willems A."/>
            <person name="Tikhonovich I.A."/>
        </authorList>
    </citation>
    <scope>NUCLEOTIDE SEQUENCE [LARGE SCALE GENOMIC DNA]</scope>
    <source>
        <strain evidence="1 2">Vaf18</strain>
        <plasmid evidence="1">unnamed1</plasmid>
    </source>
</reference>
<keyword evidence="2" id="KW-1185">Reference proteome</keyword>
<protein>
    <submittedName>
        <fullName evidence="1">Uncharacterized protein</fullName>
    </submittedName>
</protein>
<dbReference type="AlphaFoldDB" id="A0A1D7UC67"/>
<dbReference type="KEGG" id="bvv:BHK69_29975"/>